<dbReference type="AlphaFoldDB" id="A0A1G6SN44"/>
<sequence length="40" mass="4706">MSFLFYGFGHDMMVIGTARLSRGNRKLARNIEDHIRKLRP</sequence>
<dbReference type="Proteomes" id="UP000199245">
    <property type="component" value="Unassembled WGS sequence"/>
</dbReference>
<protein>
    <submittedName>
        <fullName evidence="1">Uncharacterized protein</fullName>
    </submittedName>
</protein>
<reference evidence="1 2" key="1">
    <citation type="submission" date="2016-10" db="EMBL/GenBank/DDBJ databases">
        <authorList>
            <person name="de Groot N.N."/>
        </authorList>
    </citation>
    <scope>NUCLEOTIDE SEQUENCE [LARGE SCALE GENOMIC DNA]</scope>
    <source>
        <strain evidence="1 2">R5</strain>
    </source>
</reference>
<proteinExistence type="predicted"/>
<evidence type="ECO:0000313" key="1">
    <source>
        <dbReference type="EMBL" id="SDD18258.1"/>
    </source>
</evidence>
<accession>A0A1G6SN44</accession>
<organism evidence="1 2">
    <name type="scientific">Bradyrhizobium brasilense</name>
    <dbReference type="NCBI Taxonomy" id="1419277"/>
    <lineage>
        <taxon>Bacteria</taxon>
        <taxon>Pseudomonadati</taxon>
        <taxon>Pseudomonadota</taxon>
        <taxon>Alphaproteobacteria</taxon>
        <taxon>Hyphomicrobiales</taxon>
        <taxon>Nitrobacteraceae</taxon>
        <taxon>Bradyrhizobium</taxon>
    </lineage>
</organism>
<evidence type="ECO:0000313" key="2">
    <source>
        <dbReference type="Proteomes" id="UP000199245"/>
    </source>
</evidence>
<name>A0A1G6SN44_9BRAD</name>
<gene>
    <name evidence="1" type="ORF">SAMN05216337_1008164</name>
</gene>
<dbReference type="EMBL" id="FMZW01000008">
    <property type="protein sequence ID" value="SDD18258.1"/>
    <property type="molecule type" value="Genomic_DNA"/>
</dbReference>